<feature type="region of interest" description="Disordered" evidence="1">
    <location>
        <begin position="72"/>
        <end position="103"/>
    </location>
</feature>
<reference evidence="2 3" key="1">
    <citation type="submission" date="2013-11" db="EMBL/GenBank/DDBJ databases">
        <title>Opisthorchis viverrini - life in the bile duct.</title>
        <authorList>
            <person name="Young N.D."/>
            <person name="Nagarajan N."/>
            <person name="Lin S.J."/>
            <person name="Korhonen P.K."/>
            <person name="Jex A.R."/>
            <person name="Hall R.S."/>
            <person name="Safavi-Hemami H."/>
            <person name="Kaewkong W."/>
            <person name="Bertrand D."/>
            <person name="Gao S."/>
            <person name="Seet Q."/>
            <person name="Wongkham S."/>
            <person name="Teh B.T."/>
            <person name="Wongkham C."/>
            <person name="Intapan P.M."/>
            <person name="Maleewong W."/>
            <person name="Yang X."/>
            <person name="Hu M."/>
            <person name="Wang Z."/>
            <person name="Hofmann A."/>
            <person name="Sternberg P.W."/>
            <person name="Tan P."/>
            <person name="Wang J."/>
            <person name="Gasser R.B."/>
        </authorList>
    </citation>
    <scope>NUCLEOTIDE SEQUENCE [LARGE SCALE GENOMIC DNA]</scope>
</reference>
<dbReference type="GeneID" id="20324820"/>
<dbReference type="KEGG" id="ovi:T265_10652"/>
<accession>A0A074Z1P2</accession>
<protein>
    <submittedName>
        <fullName evidence="2">Uncharacterized protein</fullName>
    </submittedName>
</protein>
<dbReference type="EMBL" id="KL597011">
    <property type="protein sequence ID" value="KER20903.1"/>
    <property type="molecule type" value="Genomic_DNA"/>
</dbReference>
<evidence type="ECO:0000256" key="1">
    <source>
        <dbReference type="SAM" id="MobiDB-lite"/>
    </source>
</evidence>
<name>A0A074Z1P2_OPIVI</name>
<evidence type="ECO:0000313" key="3">
    <source>
        <dbReference type="Proteomes" id="UP000054324"/>
    </source>
</evidence>
<dbReference type="CTD" id="20324820"/>
<organism evidence="2 3">
    <name type="scientific">Opisthorchis viverrini</name>
    <name type="common">Southeast Asian liver fluke</name>
    <dbReference type="NCBI Taxonomy" id="6198"/>
    <lineage>
        <taxon>Eukaryota</taxon>
        <taxon>Metazoa</taxon>
        <taxon>Spiralia</taxon>
        <taxon>Lophotrochozoa</taxon>
        <taxon>Platyhelminthes</taxon>
        <taxon>Trematoda</taxon>
        <taxon>Digenea</taxon>
        <taxon>Opisthorchiida</taxon>
        <taxon>Opisthorchiata</taxon>
        <taxon>Opisthorchiidae</taxon>
        <taxon>Opisthorchis</taxon>
    </lineage>
</organism>
<feature type="compositionally biased region" description="Polar residues" evidence="1">
    <location>
        <begin position="89"/>
        <end position="103"/>
    </location>
</feature>
<gene>
    <name evidence="2" type="ORF">T265_10652</name>
</gene>
<dbReference type="RefSeq" id="XP_009175359.1">
    <property type="nucleotide sequence ID" value="XM_009177095.1"/>
</dbReference>
<proteinExistence type="predicted"/>
<dbReference type="AlphaFoldDB" id="A0A074Z1P2"/>
<sequence>MPLASLIAPPDEGVDRRATQCFSVPGGALPQAKFPALYEDMAISSQYEFTSDGGRIQKMVLLPSDLFASDAAQENVRRSDSGRVRGRKQQTSGSQLLIRTISN</sequence>
<dbReference type="Proteomes" id="UP000054324">
    <property type="component" value="Unassembled WGS sequence"/>
</dbReference>
<keyword evidence="3" id="KW-1185">Reference proteome</keyword>
<evidence type="ECO:0000313" key="2">
    <source>
        <dbReference type="EMBL" id="KER20903.1"/>
    </source>
</evidence>